<dbReference type="InterPro" id="IPR025638">
    <property type="entry name" value="DUF4336"/>
</dbReference>
<evidence type="ECO:0000313" key="1">
    <source>
        <dbReference type="EMBL" id="KAJ5524748.1"/>
    </source>
</evidence>
<dbReference type="PANTHER" id="PTHR33835">
    <property type="entry name" value="YALI0C07656P"/>
    <property type="match status" value="1"/>
</dbReference>
<accession>A0AAD6G9L1</accession>
<proteinExistence type="predicted"/>
<dbReference type="EMBL" id="JAQIZZ010000008">
    <property type="protein sequence ID" value="KAJ5524748.1"/>
    <property type="molecule type" value="Genomic_DNA"/>
</dbReference>
<organism evidence="1 2">
    <name type="scientific">Penicillium frequentans</name>
    <dbReference type="NCBI Taxonomy" id="3151616"/>
    <lineage>
        <taxon>Eukaryota</taxon>
        <taxon>Fungi</taxon>
        <taxon>Dikarya</taxon>
        <taxon>Ascomycota</taxon>
        <taxon>Pezizomycotina</taxon>
        <taxon>Eurotiomycetes</taxon>
        <taxon>Eurotiomycetidae</taxon>
        <taxon>Eurotiales</taxon>
        <taxon>Aspergillaceae</taxon>
        <taxon>Penicillium</taxon>
    </lineage>
</organism>
<dbReference type="PANTHER" id="PTHR33835:SF1">
    <property type="entry name" value="METALLO-BETA-LACTAMASE DOMAIN-CONTAINING PROTEIN"/>
    <property type="match status" value="1"/>
</dbReference>
<sequence>MLVTFSPSKIICRLTSQLSPPPTRLLHCVKGLSATETFNARSSSRYRNTQTCVTKRNTSKMPQLFPTDPSSSMVIRAVTPEITTFSLPFARFGIVRFGGRGTLVKLATGSLAIFSPISLTPEVRETVQTQGGNVKYIIAPDLEHHLHLTAWKDAFPEAHILAPHGLWEKRQKVPEFKDTHFEHVYKDGAPKSISEEFDAEFDVEYVQGHSSREVVLLHKPSRTLIEGDLIFNLPATEQYSKTKEGATANFLTRLVLPALSLHVPSTGHRRFAWYILAKDRASFRESMRRIDRWNFDRLIPCHGDVVEKGAKGVFQDVMAWYLKDDQKNV</sequence>
<dbReference type="Gene3D" id="3.60.15.10">
    <property type="entry name" value="Ribonuclease Z/Hydroxyacylglutathione hydrolase-like"/>
    <property type="match status" value="1"/>
</dbReference>
<evidence type="ECO:0000313" key="2">
    <source>
        <dbReference type="Proteomes" id="UP001220324"/>
    </source>
</evidence>
<dbReference type="SUPFAM" id="SSF56281">
    <property type="entry name" value="Metallo-hydrolase/oxidoreductase"/>
    <property type="match status" value="1"/>
</dbReference>
<dbReference type="AlphaFoldDB" id="A0AAD6G9L1"/>
<comment type="caution">
    <text evidence="1">The sequence shown here is derived from an EMBL/GenBank/DDBJ whole genome shotgun (WGS) entry which is preliminary data.</text>
</comment>
<name>A0AAD6G9L1_9EURO</name>
<reference evidence="1 2" key="1">
    <citation type="journal article" date="2023" name="IMA Fungus">
        <title>Comparative genomic study of the Penicillium genus elucidates a diverse pangenome and 15 lateral gene transfer events.</title>
        <authorList>
            <person name="Petersen C."/>
            <person name="Sorensen T."/>
            <person name="Nielsen M.R."/>
            <person name="Sondergaard T.E."/>
            <person name="Sorensen J.L."/>
            <person name="Fitzpatrick D.A."/>
            <person name="Frisvad J.C."/>
            <person name="Nielsen K.L."/>
        </authorList>
    </citation>
    <scope>NUCLEOTIDE SEQUENCE [LARGE SCALE GENOMIC DNA]</scope>
    <source>
        <strain evidence="1 2">IBT 35679</strain>
    </source>
</reference>
<gene>
    <name evidence="1" type="ORF">N7494_011398</name>
</gene>
<protein>
    <submittedName>
        <fullName evidence="1">Uncharacterized protein</fullName>
    </submittedName>
</protein>
<dbReference type="Pfam" id="PF14234">
    <property type="entry name" value="DUF4336"/>
    <property type="match status" value="1"/>
</dbReference>
<keyword evidence="2" id="KW-1185">Reference proteome</keyword>
<dbReference type="InterPro" id="IPR036866">
    <property type="entry name" value="RibonucZ/Hydroxyglut_hydro"/>
</dbReference>
<dbReference type="Proteomes" id="UP001220324">
    <property type="component" value="Unassembled WGS sequence"/>
</dbReference>